<evidence type="ECO:0000259" key="11">
    <source>
        <dbReference type="Pfam" id="PF00593"/>
    </source>
</evidence>
<keyword evidence="10" id="KW-0732">Signal</keyword>
<dbReference type="PROSITE" id="PS52016">
    <property type="entry name" value="TONB_DEPENDENT_REC_3"/>
    <property type="match status" value="1"/>
</dbReference>
<evidence type="ECO:0000313" key="14">
    <source>
        <dbReference type="Proteomes" id="UP000555448"/>
    </source>
</evidence>
<evidence type="ECO:0000256" key="1">
    <source>
        <dbReference type="ARBA" id="ARBA00004571"/>
    </source>
</evidence>
<dbReference type="InterPro" id="IPR039426">
    <property type="entry name" value="TonB-dep_rcpt-like"/>
</dbReference>
<keyword evidence="3 8" id="KW-1134">Transmembrane beta strand</keyword>
<accession>A0A7W7NVW4</accession>
<feature type="signal peptide" evidence="10">
    <location>
        <begin position="1"/>
        <end position="29"/>
    </location>
</feature>
<dbReference type="Pfam" id="PF07715">
    <property type="entry name" value="Plug"/>
    <property type="match status" value="1"/>
</dbReference>
<keyword evidence="2 8" id="KW-0813">Transport</keyword>
<reference evidence="13 14" key="1">
    <citation type="submission" date="2020-08" db="EMBL/GenBank/DDBJ databases">
        <title>Functional genomics of gut bacteria from endangered species of beetles.</title>
        <authorList>
            <person name="Carlos-Shanley C."/>
        </authorList>
    </citation>
    <scope>NUCLEOTIDE SEQUENCE [LARGE SCALE GENOMIC DNA]</scope>
    <source>
        <strain evidence="13 14">S00245</strain>
    </source>
</reference>
<gene>
    <name evidence="13" type="ORF">HNO88_002037</name>
</gene>
<evidence type="ECO:0000259" key="12">
    <source>
        <dbReference type="Pfam" id="PF07715"/>
    </source>
</evidence>
<evidence type="ECO:0000313" key="13">
    <source>
        <dbReference type="EMBL" id="MBB4858711.1"/>
    </source>
</evidence>
<evidence type="ECO:0000256" key="2">
    <source>
        <dbReference type="ARBA" id="ARBA00022448"/>
    </source>
</evidence>
<name>A0A7W7NVW4_9SPHN</name>
<evidence type="ECO:0000256" key="4">
    <source>
        <dbReference type="ARBA" id="ARBA00022692"/>
    </source>
</evidence>
<dbReference type="InterPro" id="IPR000531">
    <property type="entry name" value="Beta-barrel_TonB"/>
</dbReference>
<dbReference type="RefSeq" id="WP_221419933.1">
    <property type="nucleotide sequence ID" value="NZ_JACHLR010000007.1"/>
</dbReference>
<keyword evidence="4 8" id="KW-0812">Transmembrane</keyword>
<dbReference type="Gene3D" id="2.40.170.20">
    <property type="entry name" value="TonB-dependent receptor, beta-barrel domain"/>
    <property type="match status" value="1"/>
</dbReference>
<evidence type="ECO:0000256" key="5">
    <source>
        <dbReference type="ARBA" id="ARBA00023077"/>
    </source>
</evidence>
<feature type="domain" description="TonB-dependent receptor plug" evidence="12">
    <location>
        <begin position="67"/>
        <end position="171"/>
    </location>
</feature>
<keyword evidence="5 9" id="KW-0798">TonB box</keyword>
<evidence type="ECO:0000256" key="6">
    <source>
        <dbReference type="ARBA" id="ARBA00023136"/>
    </source>
</evidence>
<proteinExistence type="inferred from homology"/>
<dbReference type="InterPro" id="IPR036942">
    <property type="entry name" value="Beta-barrel_TonB_sf"/>
</dbReference>
<comment type="similarity">
    <text evidence="8 9">Belongs to the TonB-dependent receptor family.</text>
</comment>
<dbReference type="CDD" id="cd01347">
    <property type="entry name" value="ligand_gated_channel"/>
    <property type="match status" value="1"/>
</dbReference>
<dbReference type="EMBL" id="JACHLR010000007">
    <property type="protein sequence ID" value="MBB4858711.1"/>
    <property type="molecule type" value="Genomic_DNA"/>
</dbReference>
<keyword evidence="7 8" id="KW-0998">Cell outer membrane</keyword>
<organism evidence="13 14">
    <name type="scientific">Novosphingobium chloroacetimidivorans</name>
    <dbReference type="NCBI Taxonomy" id="1428314"/>
    <lineage>
        <taxon>Bacteria</taxon>
        <taxon>Pseudomonadati</taxon>
        <taxon>Pseudomonadota</taxon>
        <taxon>Alphaproteobacteria</taxon>
        <taxon>Sphingomonadales</taxon>
        <taxon>Sphingomonadaceae</taxon>
        <taxon>Novosphingobium</taxon>
    </lineage>
</organism>
<evidence type="ECO:0000256" key="9">
    <source>
        <dbReference type="RuleBase" id="RU003357"/>
    </source>
</evidence>
<evidence type="ECO:0000256" key="3">
    <source>
        <dbReference type="ARBA" id="ARBA00022452"/>
    </source>
</evidence>
<dbReference type="InterPro" id="IPR037066">
    <property type="entry name" value="Plug_dom_sf"/>
</dbReference>
<dbReference type="SUPFAM" id="SSF56935">
    <property type="entry name" value="Porins"/>
    <property type="match status" value="1"/>
</dbReference>
<dbReference type="Proteomes" id="UP000555448">
    <property type="component" value="Unassembled WGS sequence"/>
</dbReference>
<comment type="caution">
    <text evidence="13">The sequence shown here is derived from an EMBL/GenBank/DDBJ whole genome shotgun (WGS) entry which is preliminary data.</text>
</comment>
<dbReference type="NCBIfam" id="TIGR01782">
    <property type="entry name" value="TonB-Xanth-Caul"/>
    <property type="match status" value="1"/>
</dbReference>
<evidence type="ECO:0000256" key="8">
    <source>
        <dbReference type="PROSITE-ProRule" id="PRU01360"/>
    </source>
</evidence>
<keyword evidence="14" id="KW-1185">Reference proteome</keyword>
<dbReference type="PANTHER" id="PTHR40980">
    <property type="entry name" value="PLUG DOMAIN-CONTAINING PROTEIN"/>
    <property type="match status" value="1"/>
</dbReference>
<dbReference type="InterPro" id="IPR010104">
    <property type="entry name" value="TonB_rcpt_bac"/>
</dbReference>
<evidence type="ECO:0000256" key="10">
    <source>
        <dbReference type="SAM" id="SignalP"/>
    </source>
</evidence>
<keyword evidence="13" id="KW-0675">Receptor</keyword>
<sequence length="879" mass="96518">MKSAYVRSAMALMMAGVCHAPMLASQAHAQDAMSPDAVPGADKDLPAEDIVVTGQREAQRAARAAKRDAFVVSDVISSDDIGKLPDHNTAAALRRIPGVSVQEDQGEPRFPVLRGLSSTYNRTTVDGAIVSGVDESGRTVPLDIVPSVMAGRVEVIKTVTPENDANAIGGIINIETRSAFDAKKDFFFNGIGSYGIYEQHGDVRNDKPSMRFAFASGGRFGADREWGVVIGASFEQLDYDIPQIEVASPSVREYTAAGAPVNSGDPRGNDIQVPTQLRLFYYNNTKQRAGANAKIEYRGDTFRWGASGIFARTEDDEERIEFRTEPLTSGAFGTVRNQTPTSGSFTGGRNIIQLNQPITKRRILIGRTEAEWKPKDQFTIDGDAIYSQGRLRVPNESIEFRTRDAQAGNYAFSYDTSGFYPVFTPANEAANRNPANFFLQQQRSQELRTLEKSNQFRLNVAWDDGAALKLKTGGVYRTTRRTFSNLQTDYTAGSGFAYSLDAVDVPGPEKLIRGRYRINPRIGVEEYQDFFAANQGRFTTTVRPDSGAYRVEEDVYAGYLQGSVKFGDLTLLGGLRYEHTKIDSTGIRAQGATLTPVENGGSYDNWLPGVHLRWDVNPQFLVRAAWTNTIGRPDYGSLAASESLTFDGSQARLTRGNPGLRPRKSEGFDLSFEAYPPDGLVSVAVFSKSISNEIFSITAVETLDVGRGAEQVFVTTPRNAETARIRGIELGVQQALTFLPDPLNGFGVSGNVTLIDSRFTFLTSAGPRVTGLYLQPDVTGNASIYYQRGKFEGRVSYNYIGGFLETINDTIPNADQYWKGRTTFDANISYRITPQLTIYAEGQNLSDAGRRELVGPNQDFLQESAEYGRTFFFGVTASF</sequence>
<keyword evidence="6 8" id="KW-0472">Membrane</keyword>
<feature type="chain" id="PRO_5030702330" evidence="10">
    <location>
        <begin position="30"/>
        <end position="879"/>
    </location>
</feature>
<dbReference type="Gene3D" id="2.170.130.10">
    <property type="entry name" value="TonB-dependent receptor, plug domain"/>
    <property type="match status" value="1"/>
</dbReference>
<dbReference type="PANTHER" id="PTHR40980:SF4">
    <property type="entry name" value="TONB-DEPENDENT RECEPTOR-LIKE BETA-BARREL DOMAIN-CONTAINING PROTEIN"/>
    <property type="match status" value="1"/>
</dbReference>
<evidence type="ECO:0000256" key="7">
    <source>
        <dbReference type="ARBA" id="ARBA00023237"/>
    </source>
</evidence>
<protein>
    <submittedName>
        <fullName evidence="13">TonB-dependent receptor</fullName>
    </submittedName>
</protein>
<dbReference type="InterPro" id="IPR012910">
    <property type="entry name" value="Plug_dom"/>
</dbReference>
<dbReference type="GO" id="GO:0009279">
    <property type="term" value="C:cell outer membrane"/>
    <property type="evidence" value="ECO:0007669"/>
    <property type="project" value="UniProtKB-SubCell"/>
</dbReference>
<dbReference type="Pfam" id="PF00593">
    <property type="entry name" value="TonB_dep_Rec_b-barrel"/>
    <property type="match status" value="1"/>
</dbReference>
<feature type="domain" description="TonB-dependent receptor-like beta-barrel" evidence="11">
    <location>
        <begin position="406"/>
        <end position="845"/>
    </location>
</feature>
<comment type="subcellular location">
    <subcellularLocation>
        <location evidence="1 8">Cell outer membrane</location>
        <topology evidence="1 8">Multi-pass membrane protein</topology>
    </subcellularLocation>
</comment>
<dbReference type="AlphaFoldDB" id="A0A7W7NVW4"/>